<dbReference type="Pfam" id="PF01979">
    <property type="entry name" value="Amidohydro_1"/>
    <property type="match status" value="1"/>
</dbReference>
<keyword evidence="2" id="KW-0378">Hydrolase</keyword>
<dbReference type="PANTHER" id="PTHR43135">
    <property type="entry name" value="ALPHA-D-RIBOSE 1-METHYLPHOSPHONATE 5-TRIPHOSPHATE DIPHOSPHATASE"/>
    <property type="match status" value="1"/>
</dbReference>
<organism evidence="2 3">
    <name type="scientific">Moelleriella libera RCEF 2490</name>
    <dbReference type="NCBI Taxonomy" id="1081109"/>
    <lineage>
        <taxon>Eukaryota</taxon>
        <taxon>Fungi</taxon>
        <taxon>Dikarya</taxon>
        <taxon>Ascomycota</taxon>
        <taxon>Pezizomycotina</taxon>
        <taxon>Sordariomycetes</taxon>
        <taxon>Hypocreomycetidae</taxon>
        <taxon>Hypocreales</taxon>
        <taxon>Clavicipitaceae</taxon>
        <taxon>Moelleriella</taxon>
    </lineage>
</organism>
<dbReference type="InterPro" id="IPR011059">
    <property type="entry name" value="Metal-dep_hydrolase_composite"/>
</dbReference>
<dbReference type="Gene3D" id="2.30.40.10">
    <property type="entry name" value="Urease, subunit C, domain 1"/>
    <property type="match status" value="1"/>
</dbReference>
<dbReference type="Gene3D" id="1.20.58.520">
    <property type="entry name" value="Amidohydrolase"/>
    <property type="match status" value="1"/>
</dbReference>
<protein>
    <submittedName>
        <fullName evidence="2">Amidohydrolase 1</fullName>
    </submittedName>
</protein>
<reference evidence="2 3" key="1">
    <citation type="journal article" date="2016" name="Genome Biol. Evol.">
        <title>Divergent and convergent evolution of fungal pathogenicity.</title>
        <authorList>
            <person name="Shang Y."/>
            <person name="Xiao G."/>
            <person name="Zheng P."/>
            <person name="Cen K."/>
            <person name="Zhan S."/>
            <person name="Wang C."/>
        </authorList>
    </citation>
    <scope>NUCLEOTIDE SEQUENCE [LARGE SCALE GENOMIC DNA]</scope>
    <source>
        <strain evidence="2 3">RCEF 2490</strain>
    </source>
</reference>
<dbReference type="InterPro" id="IPR006680">
    <property type="entry name" value="Amidohydro-rel"/>
</dbReference>
<gene>
    <name evidence="2" type="ORF">AAL_03686</name>
</gene>
<dbReference type="Proteomes" id="UP000078544">
    <property type="component" value="Unassembled WGS sequence"/>
</dbReference>
<dbReference type="Gene3D" id="3.40.50.10910">
    <property type="entry name" value="Amidohydrolase"/>
    <property type="match status" value="1"/>
</dbReference>
<dbReference type="PANTHER" id="PTHR43135:SF3">
    <property type="entry name" value="ALPHA-D-RIBOSE 1-METHYLPHOSPHONATE 5-TRIPHOSPHATE DIPHOSPHATASE"/>
    <property type="match status" value="1"/>
</dbReference>
<comment type="caution">
    <text evidence="2">The sequence shown here is derived from an EMBL/GenBank/DDBJ whole genome shotgun (WGS) entry which is preliminary data.</text>
</comment>
<dbReference type="SUPFAM" id="SSF51338">
    <property type="entry name" value="Composite domain of metallo-dependent hydrolases"/>
    <property type="match status" value="1"/>
</dbReference>
<dbReference type="AlphaFoldDB" id="A0A162IS71"/>
<evidence type="ECO:0000313" key="2">
    <source>
        <dbReference type="EMBL" id="KZZ97722.1"/>
    </source>
</evidence>
<accession>A0A162IS71</accession>
<evidence type="ECO:0000259" key="1">
    <source>
        <dbReference type="Pfam" id="PF01979"/>
    </source>
</evidence>
<dbReference type="GO" id="GO:0016810">
    <property type="term" value="F:hydrolase activity, acting on carbon-nitrogen (but not peptide) bonds"/>
    <property type="evidence" value="ECO:0007669"/>
    <property type="project" value="InterPro"/>
</dbReference>
<dbReference type="InterPro" id="IPR051781">
    <property type="entry name" value="Metallo-dep_Hydrolase"/>
</dbReference>
<evidence type="ECO:0000313" key="3">
    <source>
        <dbReference type="Proteomes" id="UP000078544"/>
    </source>
</evidence>
<sequence>MASASTSRGVPGPSSILNESLDGRGCTVMSGLIDSSVDVGFASQVFAHSEKYGVTTIIDSTSSESEYRAIKHFMEDDPTLPSYFTSGSAIASDNDGLNHLLNYRTVAKVSTPAEAVNAVYTKISLNKARFIKVIIDQPGLTLEVMSAAVKEAHRHGKLAIGHATQTESYQLGVDAGFDVLTPVPVNGSIDDDLAKTIGSKGIGIIPTLAFLEKAVPQWTAHGIQSDFAFAVEAVKKLNAAKAPICAGSGANTSAALAIPFGQGLHEELRALARAGLSNSDVLKAATTEPTKIFGLAGRGVVEVGQPADMIMVEGNPLDDLDVMSRIRHVWVRGLRVSQYAEDR</sequence>
<dbReference type="InterPro" id="IPR032466">
    <property type="entry name" value="Metal_Hydrolase"/>
</dbReference>
<name>A0A162IS71_9HYPO</name>
<dbReference type="EMBL" id="AZGY01000006">
    <property type="protein sequence ID" value="KZZ97722.1"/>
    <property type="molecule type" value="Genomic_DNA"/>
</dbReference>
<dbReference type="Gene3D" id="3.30.110.90">
    <property type="entry name" value="Amidohydrolase"/>
    <property type="match status" value="1"/>
</dbReference>
<dbReference type="STRING" id="1081109.A0A162IS71"/>
<keyword evidence="3" id="KW-1185">Reference proteome</keyword>
<proteinExistence type="predicted"/>
<dbReference type="OrthoDB" id="194468at2759"/>
<dbReference type="SUPFAM" id="SSF51556">
    <property type="entry name" value="Metallo-dependent hydrolases"/>
    <property type="match status" value="1"/>
</dbReference>
<feature type="domain" description="Amidohydrolase-related" evidence="1">
    <location>
        <begin position="136"/>
        <end position="333"/>
    </location>
</feature>